<sequence>MSSSKGKWHLYGQSKNFSKGKFVNQIPTLMDTGVRTTLSILRDFMKGNPNGKPAGRVPVQPMDARLIQRDDQARLTWFGHSAVLLELGGKTILLDPMLGKAPSPVPLFGSKRYSEKLPVEVEELPPIDAVLLSHDHYDHLDYGTIKKLKNKARQFFVPLGVGRHLKRWGIDESQIEEHDWWDEFEFEGLTLACTPARHFSGRGLTDRNATLWCSWVILAGEHKKVYFSGDSGYGPHFAEIGEKYGPFDMTLMECGQYDERWSAIHMMPEETVQAHIDVKGKIMIPIHWSAFTLALHDWTDPIERVTKAAQEHDISISTPRIGETVTIGSVIYPASAWWR</sequence>
<dbReference type="PANTHER" id="PTHR15032:SF4">
    <property type="entry name" value="N-ACYL-PHOSPHATIDYLETHANOLAMINE-HYDROLYZING PHOSPHOLIPASE D"/>
    <property type="match status" value="1"/>
</dbReference>
<dbReference type="InterPro" id="IPR001279">
    <property type="entry name" value="Metallo-B-lactamas"/>
</dbReference>
<evidence type="ECO:0000256" key="2">
    <source>
        <dbReference type="ARBA" id="ARBA00034301"/>
    </source>
</evidence>
<protein>
    <submittedName>
        <fullName evidence="5">Membrane protein</fullName>
    </submittedName>
</protein>
<comment type="caution">
    <text evidence="5">The sequence shown here is derived from an EMBL/GenBank/DDBJ whole genome shotgun (WGS) entry which is preliminary data.</text>
</comment>
<dbReference type="EMBL" id="BMGR01000002">
    <property type="protein sequence ID" value="GGF93667.1"/>
    <property type="molecule type" value="Genomic_DNA"/>
</dbReference>
<feature type="domain" description="Metallo-beta-lactamase" evidence="4">
    <location>
        <begin position="91"/>
        <end position="288"/>
    </location>
</feature>
<keyword evidence="6" id="KW-1185">Reference proteome</keyword>
<dbReference type="GO" id="GO:0008270">
    <property type="term" value="F:zinc ion binding"/>
    <property type="evidence" value="ECO:0007669"/>
    <property type="project" value="InterPro"/>
</dbReference>
<dbReference type="InterPro" id="IPR036866">
    <property type="entry name" value="RibonucZ/Hydroxyglut_hydro"/>
</dbReference>
<accession>A0A917FPN5</accession>
<gene>
    <name evidence="5" type="ORF">GCM10010916_08740</name>
</gene>
<proteinExistence type="predicted"/>
<dbReference type="PANTHER" id="PTHR15032">
    <property type="entry name" value="N-ACYL-PHOSPHATIDYLETHANOLAMINE-HYDROLYZING PHOSPHOLIPASE D"/>
    <property type="match status" value="1"/>
</dbReference>
<dbReference type="InterPro" id="IPR024884">
    <property type="entry name" value="NAPE-PLD"/>
</dbReference>
<evidence type="ECO:0000256" key="3">
    <source>
        <dbReference type="ARBA" id="ARBA00048505"/>
    </source>
</evidence>
<name>A0A917FPN5_9BACL</name>
<comment type="catalytic activity">
    <reaction evidence="3">
        <text>3',5'-cyclic UMP + H2O = UMP + H(+)</text>
        <dbReference type="Rhea" id="RHEA:70575"/>
        <dbReference type="ChEBI" id="CHEBI:15377"/>
        <dbReference type="ChEBI" id="CHEBI:15378"/>
        <dbReference type="ChEBI" id="CHEBI:57865"/>
        <dbReference type="ChEBI" id="CHEBI:184387"/>
    </reaction>
    <physiologicalReaction direction="left-to-right" evidence="3">
        <dbReference type="Rhea" id="RHEA:70576"/>
    </physiologicalReaction>
</comment>
<evidence type="ECO:0000256" key="1">
    <source>
        <dbReference type="ARBA" id="ARBA00034221"/>
    </source>
</evidence>
<dbReference type="AlphaFoldDB" id="A0A917FPN5"/>
<dbReference type="GO" id="GO:0005737">
    <property type="term" value="C:cytoplasm"/>
    <property type="evidence" value="ECO:0007669"/>
    <property type="project" value="TreeGrafter"/>
</dbReference>
<dbReference type="SUPFAM" id="SSF56281">
    <property type="entry name" value="Metallo-hydrolase/oxidoreductase"/>
    <property type="match status" value="1"/>
</dbReference>
<dbReference type="RefSeq" id="WP_229724948.1">
    <property type="nucleotide sequence ID" value="NZ_BMGR01000002.1"/>
</dbReference>
<dbReference type="Pfam" id="PF12706">
    <property type="entry name" value="Lactamase_B_2"/>
    <property type="match status" value="1"/>
</dbReference>
<comment type="catalytic activity">
    <reaction evidence="1">
        <text>3',5'-cyclic CMP + H2O = CMP + H(+)</text>
        <dbReference type="Rhea" id="RHEA:72675"/>
        <dbReference type="ChEBI" id="CHEBI:15377"/>
        <dbReference type="ChEBI" id="CHEBI:15378"/>
        <dbReference type="ChEBI" id="CHEBI:58003"/>
        <dbReference type="ChEBI" id="CHEBI:60377"/>
    </reaction>
    <physiologicalReaction direction="left-to-right" evidence="1">
        <dbReference type="Rhea" id="RHEA:72676"/>
    </physiologicalReaction>
</comment>
<evidence type="ECO:0000313" key="5">
    <source>
        <dbReference type="EMBL" id="GGF93667.1"/>
    </source>
</evidence>
<comment type="function">
    <text evidence="2">Counteracts the endogenous Pycsar antiviral defense system. Phosphodiesterase that enables metal-dependent hydrolysis of host cyclic nucleotide Pycsar defense signals such as cCMP and cUMP.</text>
</comment>
<organism evidence="5 6">
    <name type="scientific">Paenibacillus abyssi</name>
    <dbReference type="NCBI Taxonomy" id="1340531"/>
    <lineage>
        <taxon>Bacteria</taxon>
        <taxon>Bacillati</taxon>
        <taxon>Bacillota</taxon>
        <taxon>Bacilli</taxon>
        <taxon>Bacillales</taxon>
        <taxon>Paenibacillaceae</taxon>
        <taxon>Paenibacillus</taxon>
    </lineage>
</organism>
<reference evidence="5" key="1">
    <citation type="journal article" date="2014" name="Int. J. Syst. Evol. Microbiol.">
        <title>Complete genome sequence of Corynebacterium casei LMG S-19264T (=DSM 44701T), isolated from a smear-ripened cheese.</title>
        <authorList>
            <consortium name="US DOE Joint Genome Institute (JGI-PGF)"/>
            <person name="Walter F."/>
            <person name="Albersmeier A."/>
            <person name="Kalinowski J."/>
            <person name="Ruckert C."/>
        </authorList>
    </citation>
    <scope>NUCLEOTIDE SEQUENCE</scope>
    <source>
        <strain evidence="5">CGMCC 1.12987</strain>
    </source>
</reference>
<evidence type="ECO:0000313" key="6">
    <source>
        <dbReference type="Proteomes" id="UP000644756"/>
    </source>
</evidence>
<dbReference type="Gene3D" id="3.60.15.10">
    <property type="entry name" value="Ribonuclease Z/Hydroxyacylglutathione hydrolase-like"/>
    <property type="match status" value="1"/>
</dbReference>
<reference evidence="5" key="2">
    <citation type="submission" date="2020-09" db="EMBL/GenBank/DDBJ databases">
        <authorList>
            <person name="Sun Q."/>
            <person name="Zhou Y."/>
        </authorList>
    </citation>
    <scope>NUCLEOTIDE SEQUENCE</scope>
    <source>
        <strain evidence="5">CGMCC 1.12987</strain>
    </source>
</reference>
<dbReference type="GO" id="GO:0070290">
    <property type="term" value="F:N-acylphosphatidylethanolamine-specific phospholipase D activity"/>
    <property type="evidence" value="ECO:0007669"/>
    <property type="project" value="InterPro"/>
</dbReference>
<dbReference type="Proteomes" id="UP000644756">
    <property type="component" value="Unassembled WGS sequence"/>
</dbReference>
<dbReference type="PIRSF" id="PIRSF038896">
    <property type="entry name" value="NAPE-PLD"/>
    <property type="match status" value="1"/>
</dbReference>
<evidence type="ECO:0000259" key="4">
    <source>
        <dbReference type="Pfam" id="PF12706"/>
    </source>
</evidence>